<evidence type="ECO:0000256" key="5">
    <source>
        <dbReference type="ARBA" id="ARBA00023242"/>
    </source>
</evidence>
<feature type="compositionally biased region" description="Basic and acidic residues" evidence="7">
    <location>
        <begin position="1112"/>
        <end position="1126"/>
    </location>
</feature>
<dbReference type="OrthoDB" id="784962at2759"/>
<keyword evidence="9" id="KW-1185">Reference proteome</keyword>
<evidence type="ECO:0000256" key="3">
    <source>
        <dbReference type="ARBA" id="ARBA00022771"/>
    </source>
</evidence>
<feature type="non-terminal residue" evidence="8">
    <location>
        <position position="2592"/>
    </location>
</feature>
<keyword evidence="3" id="KW-0863">Zinc-finger</keyword>
<feature type="compositionally biased region" description="Acidic residues" evidence="7">
    <location>
        <begin position="1505"/>
        <end position="1515"/>
    </location>
</feature>
<dbReference type="InterPro" id="IPR001965">
    <property type="entry name" value="Znf_PHD"/>
</dbReference>
<evidence type="ECO:0000256" key="2">
    <source>
        <dbReference type="ARBA" id="ARBA00022723"/>
    </source>
</evidence>
<dbReference type="InterPro" id="IPR019786">
    <property type="entry name" value="Zinc_finger_PHD-type_CS"/>
</dbReference>
<feature type="compositionally biased region" description="Low complexity" evidence="7">
    <location>
        <begin position="556"/>
        <end position="568"/>
    </location>
</feature>
<dbReference type="InterPro" id="IPR038028">
    <property type="entry name" value="BPTF"/>
</dbReference>
<evidence type="ECO:0000256" key="4">
    <source>
        <dbReference type="ARBA" id="ARBA00022833"/>
    </source>
</evidence>
<reference evidence="8" key="1">
    <citation type="submission" date="2022-03" db="EMBL/GenBank/DDBJ databases">
        <authorList>
            <person name="Martin C."/>
        </authorList>
    </citation>
    <scope>NUCLEOTIDE SEQUENCE</scope>
</reference>
<gene>
    <name evidence="8" type="ORF">OFUS_LOCUS19061</name>
</gene>
<dbReference type="PANTHER" id="PTHR45975:SF2">
    <property type="entry name" value="NUCLEOSOME-REMODELING FACTOR SUBUNIT BPTF"/>
    <property type="match status" value="1"/>
</dbReference>
<dbReference type="SMART" id="SM00571">
    <property type="entry name" value="DDT"/>
    <property type="match status" value="1"/>
</dbReference>
<dbReference type="Gene3D" id="3.30.40.10">
    <property type="entry name" value="Zinc/RING finger domain, C3HC4 (zinc finger)"/>
    <property type="match status" value="2"/>
</dbReference>
<dbReference type="SMART" id="SM00249">
    <property type="entry name" value="PHD"/>
    <property type="match status" value="2"/>
</dbReference>
<feature type="compositionally biased region" description="Basic and acidic residues" evidence="7">
    <location>
        <begin position="1155"/>
        <end position="1182"/>
    </location>
</feature>
<feature type="compositionally biased region" description="Low complexity" evidence="7">
    <location>
        <begin position="744"/>
        <end position="759"/>
    </location>
</feature>
<feature type="region of interest" description="Disordered" evidence="7">
    <location>
        <begin position="737"/>
        <end position="766"/>
    </location>
</feature>
<feature type="coiled-coil region" evidence="6">
    <location>
        <begin position="2391"/>
        <end position="2425"/>
    </location>
</feature>
<organism evidence="8 9">
    <name type="scientific">Owenia fusiformis</name>
    <name type="common">Polychaete worm</name>
    <dbReference type="NCBI Taxonomy" id="6347"/>
    <lineage>
        <taxon>Eukaryota</taxon>
        <taxon>Metazoa</taxon>
        <taxon>Spiralia</taxon>
        <taxon>Lophotrochozoa</taxon>
        <taxon>Annelida</taxon>
        <taxon>Polychaeta</taxon>
        <taxon>Sedentaria</taxon>
        <taxon>Canalipalpata</taxon>
        <taxon>Sabellida</taxon>
        <taxon>Oweniida</taxon>
        <taxon>Oweniidae</taxon>
        <taxon>Owenia</taxon>
    </lineage>
</organism>
<dbReference type="PROSITE" id="PS50016">
    <property type="entry name" value="ZF_PHD_2"/>
    <property type="match status" value="2"/>
</dbReference>
<evidence type="ECO:0000256" key="1">
    <source>
        <dbReference type="ARBA" id="ARBA00004123"/>
    </source>
</evidence>
<dbReference type="GO" id="GO:0008270">
    <property type="term" value="F:zinc ion binding"/>
    <property type="evidence" value="ECO:0007669"/>
    <property type="project" value="UniProtKB-KW"/>
</dbReference>
<feature type="compositionally biased region" description="Basic and acidic residues" evidence="7">
    <location>
        <begin position="1069"/>
        <end position="1105"/>
    </location>
</feature>
<feature type="region of interest" description="Disordered" evidence="7">
    <location>
        <begin position="1"/>
        <end position="163"/>
    </location>
</feature>
<feature type="region of interest" description="Disordered" evidence="7">
    <location>
        <begin position="1066"/>
        <end position="1202"/>
    </location>
</feature>
<feature type="compositionally biased region" description="Basic residues" evidence="7">
    <location>
        <begin position="1"/>
        <end position="12"/>
    </location>
</feature>
<feature type="region of interest" description="Disordered" evidence="7">
    <location>
        <begin position="489"/>
        <end position="568"/>
    </location>
</feature>
<dbReference type="GO" id="GO:0016589">
    <property type="term" value="C:NURF complex"/>
    <property type="evidence" value="ECO:0007669"/>
    <property type="project" value="InterPro"/>
</dbReference>
<dbReference type="Pfam" id="PF00628">
    <property type="entry name" value="PHD"/>
    <property type="match status" value="2"/>
</dbReference>
<protein>
    <submittedName>
        <fullName evidence="8">Uncharacterized protein</fullName>
    </submittedName>
</protein>
<feature type="compositionally biased region" description="Acidic residues" evidence="7">
    <location>
        <begin position="1463"/>
        <end position="1474"/>
    </location>
</feature>
<feature type="region of interest" description="Disordered" evidence="7">
    <location>
        <begin position="2077"/>
        <end position="2100"/>
    </location>
</feature>
<dbReference type="Proteomes" id="UP000749559">
    <property type="component" value="Unassembled WGS sequence"/>
</dbReference>
<dbReference type="SUPFAM" id="SSF57903">
    <property type="entry name" value="FYVE/PHD zinc finger"/>
    <property type="match status" value="2"/>
</dbReference>
<feature type="region of interest" description="Disordered" evidence="7">
    <location>
        <begin position="1463"/>
        <end position="1524"/>
    </location>
</feature>
<proteinExistence type="predicted"/>
<comment type="caution">
    <text evidence="8">The sequence shown here is derived from an EMBL/GenBank/DDBJ whole genome shotgun (WGS) entry which is preliminary data.</text>
</comment>
<dbReference type="InterPro" id="IPR019787">
    <property type="entry name" value="Znf_PHD-finger"/>
</dbReference>
<dbReference type="InterPro" id="IPR011011">
    <property type="entry name" value="Znf_FYVE_PHD"/>
</dbReference>
<dbReference type="InterPro" id="IPR028941">
    <property type="entry name" value="WHIM2_dom"/>
</dbReference>
<evidence type="ECO:0000313" key="9">
    <source>
        <dbReference type="Proteomes" id="UP000749559"/>
    </source>
</evidence>
<comment type="subcellular location">
    <subcellularLocation>
        <location evidence="1">Nucleus</location>
    </subcellularLocation>
</comment>
<keyword evidence="6" id="KW-0175">Coiled coil</keyword>
<keyword evidence="5" id="KW-0539">Nucleus</keyword>
<name>A0A8J1U465_OWEFU</name>
<feature type="region of interest" description="Disordered" evidence="7">
    <location>
        <begin position="605"/>
        <end position="662"/>
    </location>
</feature>
<dbReference type="PROSITE" id="PS01359">
    <property type="entry name" value="ZF_PHD_1"/>
    <property type="match status" value="2"/>
</dbReference>
<keyword evidence="4" id="KW-0862">Zinc</keyword>
<evidence type="ECO:0000256" key="6">
    <source>
        <dbReference type="SAM" id="Coils"/>
    </source>
</evidence>
<feature type="compositionally biased region" description="Low complexity" evidence="7">
    <location>
        <begin position="2078"/>
        <end position="2100"/>
    </location>
</feature>
<dbReference type="PANTHER" id="PTHR45975">
    <property type="entry name" value="NUCLEOSOME-REMODELING FACTOR SUBUNIT BPTF"/>
    <property type="match status" value="1"/>
</dbReference>
<feature type="compositionally biased region" description="Polar residues" evidence="7">
    <location>
        <begin position="627"/>
        <end position="642"/>
    </location>
</feature>
<feature type="region of interest" description="Disordered" evidence="7">
    <location>
        <begin position="683"/>
        <end position="706"/>
    </location>
</feature>
<feature type="compositionally biased region" description="Basic and acidic residues" evidence="7">
    <location>
        <begin position="541"/>
        <end position="555"/>
    </location>
</feature>
<dbReference type="InterPro" id="IPR013083">
    <property type="entry name" value="Znf_RING/FYVE/PHD"/>
</dbReference>
<dbReference type="Pfam" id="PF15613">
    <property type="entry name" value="WSD"/>
    <property type="match status" value="1"/>
</dbReference>
<sequence>MASRSSRSRGRAPKSPLSDQMSSAKPSDSASNVSSRSSTPVSSMSSTPTSQRQTRPKSRRGGRQAAEKSKTFIRMVLDDGDEKDIDQLMSDSSPESDIESDDSLGAPPSDIMQSLTSETPEKDEDTFSEYSESVASELSRVSSSSRPYPHRPKTPDIPDDIEIPPLVLPSSSNDLLIDCENVMKTVGIYEVLRRFRIILRLSPFRIEDFIAALLCNEQCNLLAEVHMALIKSLFREEDGNNTTFGPHDLKDSINIALFFMDSMTWPEVVRLYLACDKNTEFTWALPSLEHSNFPFVDLKMKLDVLQCLTDLFLGTNAVREELMNEGTITYDDHCRNCHKLGDLLCCETCSATYHLQCVEPPLEEVPEEDWVCSVCKAHKLKGVTDCISIVEKSGLLCRQEPVGYDRHGRKYWFLCRRIIVEGENEVWYYTAKAQFEELLETLDHKVWEKDLVAAFHEIRSDIDTHMEITEELTASARGHRRSALMESIESLEKRQKERAERKAREEEERKEEEAKLKEKMKEEDKEEPNDSMKEQNGSEANEVKTEISEIDKERTVSTTTTTSTQSITTTTEIDGLKKEVSLMATTTTSVTIATNTTVTATVVEKDANNARADNNAIPAGSQGDGQPENNTPGVVTEGSTESGAAVPKVDERGDKGETKINDRTVVSLDSMFPGVKATELKTAGDSVPASTANPPDVETPKSSAAVKGSGAVKTVVLVNKDGSKMTFALTPKKLEDGTTKLMPTKQTTDSSHSTSSEVSGSDEKRYTTRFRTGSLTPKHFVDSVVSPTGSVKMTSVNSLKKSLTTENSEESVLVINKDGNITKVIKSKSNLQTSSSTQVFKKEVFFKLGMEANYKTWENQYSVDTLALNKPQHNEERDKRRLLSHKFSLTNASEFRWNGTIHGNRLMTISTLRLTVTHLENSIPHAFMHPNWPERRRSWVNAVHNCTTARDFALALVILESCIKPCVFNSVWHDNLGYLHLQRITALEREEMKKKDKNRDDQDMNKEKWVKYTLGLKHQVWKQRGEEYRTFGVGGWVWRSSTKVYKHIPYTQVGLRGVAQKIRSLQNKDSNELRPDENMEHDTDDIKTRSEPINTKDADSEKTIEPMEVDETQGKDISSKDVKVDEGATNTESMETDNDEIATSGGNNDLSQVRDGGKKPDCDIMIVDSDKDKSTKKEEGRKSPRKRTSVKPKTPEKFEYVPASDPKPVDVIDVSSALKNRTYYPKVTTPYSKLNTLLPRRIHQFEMEVRKQILYKQTIEKCRRKLKEIKEAKIQDNEPKKENGVDKDGPVPQYCCYSSDCRNATNPHKQCYSPLCRRPSQNISQAAYKADSPVEEKPKARKHYFCYSYTCRNNEDEEFECYSPCCQRNPDSIFDDNDDGCNGIDVMMVEPKTQEEIEKECENMQIDKTEMEDLNSLIPNGITEESEPVKVEPKKQLELEVKPTPVKAILQKRAAARKAIEEFTELSDSDEEPVDSGACDDTKKDEDYNPYNDGNPTITNHNHEEDDDVDIEGDEESPKKSFKPPEKFQSAFLDFVKTDNPKLIRKTPKVITVTPVSSSQNSNKFSLLTKQLGQKAMFKSVSIKKSPPAINDTLKVEKKVDPSVLMPEEQAILKQISLLEERIKPPIPTKVATKIPKYVTKEGKIVLASQVQLQQKKALKSILPVCQKFLTKSKQMSIFVLEKQELRKLARTRGMREVSGFNYNCKMYNVNWNYPCPRPYFKTAWRWRLQTLKTLAAVGLHLHVMWACVSWDDINAKTPIGGTNTVTTENDITTKELLKRRDVGLFSLRSEYLVRKIVVPINMPEVKKEKYTPIRKGLRERKRPESPKMTEPSITETWVPEENLQLWEIKMFYDKVERQKMIKEIEPAKSSSDVSTVKSSSLSGANEELKAQLEAQLKQQRIAMQQKRLAEQGIIMTTTSKTPTMATKLSAVTKIELPPRSTITTVTAPTRNVPTVVTPGAVVTRTRTVHLPGTTMTIRPKITMTTSSGMTPQGIKVVPQGMKMAPRLMTPTSTTKMVLSKPQVVASGSATTTSQAQSVQIIQSPTGQLQVRGLLPGQQIIRLPDGRLQLITVAGARPQTPAQQQQQQQPQAQNTPTVNPRVVSPGTAMAKTQVRIPGQTPHLARITAPTLAAAMAKIRASGGTTQSTLSGMLTSQTPQATLVRPGIVQQGTGVAGQAQVTLVGSPPRAVLAPQLSVTPPAQQQIRIITPPSANVGPKSPVFAVPGSMLASSINASLSAAQNVAATQNVAAQNAAAAQNVAAQNAAAAQNVISQSQQAATQLASNRYSVTPQVVQQVVRQAMLQNQDPEIQAKLLAMQKNIGLSQARLQIASQTGGNQADDEETSSTNKPDVSAKGYNRVKDNKYKIPLTKALTPEETENINRHNSVSQCIASMLNRIEKMEREELRKKKRIDNMEEKVKRTSEEKLLNILHKTKENLKKEILKKRSRMEASLAADVRAEVAEELKKQKKKVPVKRKSTEMNTGASTIEGLGVLVVQEPKSKKKKGKIISTGTSKVNPTEERLYCVCKKPYDESKFYIGCDTCTNWFHGNCVGIDESHAKFMETYTCDDCKKEHASSAEELYCLCKTPYDES</sequence>
<feature type="compositionally biased region" description="Low complexity" evidence="7">
    <location>
        <begin position="131"/>
        <end position="146"/>
    </location>
</feature>
<feature type="compositionally biased region" description="Basic and acidic residues" evidence="7">
    <location>
        <begin position="648"/>
        <end position="662"/>
    </location>
</feature>
<evidence type="ECO:0000256" key="7">
    <source>
        <dbReference type="SAM" id="MobiDB-lite"/>
    </source>
</evidence>
<evidence type="ECO:0000313" key="8">
    <source>
        <dbReference type="EMBL" id="CAH1794353.1"/>
    </source>
</evidence>
<dbReference type="EMBL" id="CAIIXF020000009">
    <property type="protein sequence ID" value="CAH1794353.1"/>
    <property type="molecule type" value="Genomic_DNA"/>
</dbReference>
<feature type="region of interest" description="Disordered" evidence="7">
    <location>
        <begin position="2332"/>
        <end position="2359"/>
    </location>
</feature>
<dbReference type="InterPro" id="IPR018501">
    <property type="entry name" value="DDT_dom"/>
</dbReference>
<feature type="compositionally biased region" description="Low complexity" evidence="7">
    <location>
        <begin position="26"/>
        <end position="50"/>
    </location>
</feature>
<dbReference type="Pfam" id="PF02791">
    <property type="entry name" value="DDT"/>
    <property type="match status" value="1"/>
</dbReference>
<dbReference type="GO" id="GO:0000978">
    <property type="term" value="F:RNA polymerase II cis-regulatory region sequence-specific DNA binding"/>
    <property type="evidence" value="ECO:0007669"/>
    <property type="project" value="TreeGrafter"/>
</dbReference>
<keyword evidence="2" id="KW-0479">Metal-binding</keyword>
<dbReference type="CDD" id="cd15560">
    <property type="entry name" value="PHD2_3_BPTF"/>
    <property type="match status" value="1"/>
</dbReference>
<feature type="compositionally biased region" description="Basic and acidic residues" evidence="7">
    <location>
        <begin position="490"/>
        <end position="533"/>
    </location>
</feature>
<dbReference type="PROSITE" id="PS50827">
    <property type="entry name" value="DDT"/>
    <property type="match status" value="1"/>
</dbReference>
<dbReference type="GO" id="GO:0006357">
    <property type="term" value="P:regulation of transcription by RNA polymerase II"/>
    <property type="evidence" value="ECO:0007669"/>
    <property type="project" value="InterPro"/>
</dbReference>
<accession>A0A8J1U465</accession>